<dbReference type="Pfam" id="PF01699">
    <property type="entry name" value="Na_Ca_ex"/>
    <property type="match status" value="2"/>
</dbReference>
<evidence type="ECO:0000259" key="11">
    <source>
        <dbReference type="Pfam" id="PF01699"/>
    </source>
</evidence>
<evidence type="ECO:0000256" key="5">
    <source>
        <dbReference type="ARBA" id="ARBA00022692"/>
    </source>
</evidence>
<comment type="subcellular location">
    <subcellularLocation>
        <location evidence="1">Endomembrane system</location>
        <topology evidence="1">Multi-pass membrane protein</topology>
    </subcellularLocation>
    <subcellularLocation>
        <location evidence="10">Vacuole membrane</location>
    </subcellularLocation>
</comment>
<feature type="domain" description="Sodium/calcium exchanger membrane region" evidence="11">
    <location>
        <begin position="302"/>
        <end position="444"/>
    </location>
</feature>
<evidence type="ECO:0000256" key="8">
    <source>
        <dbReference type="ARBA" id="ARBA00023065"/>
    </source>
</evidence>
<evidence type="ECO:0000256" key="7">
    <source>
        <dbReference type="ARBA" id="ARBA00022989"/>
    </source>
</evidence>
<evidence type="ECO:0000256" key="3">
    <source>
        <dbReference type="ARBA" id="ARBA00022448"/>
    </source>
</evidence>
<evidence type="ECO:0000256" key="1">
    <source>
        <dbReference type="ARBA" id="ARBA00004127"/>
    </source>
</evidence>
<dbReference type="GO" id="GO:0000329">
    <property type="term" value="C:fungal-type vacuole membrane"/>
    <property type="evidence" value="ECO:0007669"/>
    <property type="project" value="TreeGrafter"/>
</dbReference>
<dbReference type="InterPro" id="IPR004798">
    <property type="entry name" value="CAX-like"/>
</dbReference>
<feature type="transmembrane region" description="Helical" evidence="10">
    <location>
        <begin position="114"/>
        <end position="135"/>
    </location>
</feature>
<dbReference type="PANTHER" id="PTHR31503">
    <property type="entry name" value="VACUOLAR CALCIUM ION TRANSPORTER"/>
    <property type="match status" value="1"/>
</dbReference>
<reference evidence="12" key="1">
    <citation type="submission" date="2020-01" db="EMBL/GenBank/DDBJ databases">
        <title>Identification and distribution of gene clusters putatively required for synthesis of sphingolipid metabolism inhibitors in phylogenetically diverse species of the filamentous fungus Fusarium.</title>
        <authorList>
            <person name="Kim H.-S."/>
            <person name="Busman M."/>
            <person name="Brown D.W."/>
            <person name="Divon H."/>
            <person name="Uhlig S."/>
            <person name="Proctor R.H."/>
        </authorList>
    </citation>
    <scope>NUCLEOTIDE SEQUENCE</scope>
    <source>
        <strain evidence="12">NRRL 53441</strain>
    </source>
</reference>
<keyword evidence="5 10" id="KW-0812">Transmembrane</keyword>
<accession>A0A8H4KBT9</accession>
<evidence type="ECO:0000256" key="9">
    <source>
        <dbReference type="ARBA" id="ARBA00023136"/>
    </source>
</evidence>
<proteinExistence type="inferred from homology"/>
<feature type="transmembrane region" description="Helical" evidence="10">
    <location>
        <begin position="61"/>
        <end position="78"/>
    </location>
</feature>
<dbReference type="InterPro" id="IPR004837">
    <property type="entry name" value="NaCa_Exmemb"/>
</dbReference>
<organism evidence="12 13">
    <name type="scientific">Fusarium austroafricanum</name>
    <dbReference type="NCBI Taxonomy" id="2364996"/>
    <lineage>
        <taxon>Eukaryota</taxon>
        <taxon>Fungi</taxon>
        <taxon>Dikarya</taxon>
        <taxon>Ascomycota</taxon>
        <taxon>Pezizomycotina</taxon>
        <taxon>Sordariomycetes</taxon>
        <taxon>Hypocreomycetidae</taxon>
        <taxon>Hypocreales</taxon>
        <taxon>Nectriaceae</taxon>
        <taxon>Fusarium</taxon>
        <taxon>Fusarium concolor species complex</taxon>
    </lineage>
</organism>
<comment type="caution">
    <text evidence="10">Lacks conserved residue(s) required for the propagation of feature annotation.</text>
</comment>
<evidence type="ECO:0000313" key="12">
    <source>
        <dbReference type="EMBL" id="KAF4448375.1"/>
    </source>
</evidence>
<dbReference type="GO" id="GO:0015369">
    <property type="term" value="F:calcium:proton antiporter activity"/>
    <property type="evidence" value="ECO:0007669"/>
    <property type="project" value="UniProtKB-UniRule"/>
</dbReference>
<dbReference type="InterPro" id="IPR004713">
    <property type="entry name" value="CaH_exchang"/>
</dbReference>
<feature type="transmembrane region" description="Helical" evidence="10">
    <location>
        <begin position="426"/>
        <end position="447"/>
    </location>
</feature>
<evidence type="ECO:0000256" key="4">
    <source>
        <dbReference type="ARBA" id="ARBA00022568"/>
    </source>
</evidence>
<feature type="transmembrane region" description="Helical" evidence="10">
    <location>
        <begin position="84"/>
        <end position="102"/>
    </location>
</feature>
<evidence type="ECO:0000256" key="6">
    <source>
        <dbReference type="ARBA" id="ARBA00022837"/>
    </source>
</evidence>
<feature type="domain" description="Sodium/calcium exchanger membrane region" evidence="11">
    <location>
        <begin position="83"/>
        <end position="266"/>
    </location>
</feature>
<dbReference type="OrthoDB" id="1699231at2759"/>
<dbReference type="GO" id="GO:0012505">
    <property type="term" value="C:endomembrane system"/>
    <property type="evidence" value="ECO:0007669"/>
    <property type="project" value="UniProtKB-SubCell"/>
</dbReference>
<evidence type="ECO:0000313" key="13">
    <source>
        <dbReference type="Proteomes" id="UP000605986"/>
    </source>
</evidence>
<keyword evidence="3 10" id="KW-0813">Transport</keyword>
<dbReference type="AlphaFoldDB" id="A0A8H4KBT9"/>
<feature type="transmembrane region" description="Helical" evidence="10">
    <location>
        <begin position="191"/>
        <end position="214"/>
    </location>
</feature>
<feature type="transmembrane region" description="Helical" evidence="10">
    <location>
        <begin position="155"/>
        <end position="179"/>
    </location>
</feature>
<dbReference type="Proteomes" id="UP000605986">
    <property type="component" value="Unassembled WGS sequence"/>
</dbReference>
<name>A0A8H4KBT9_9HYPO</name>
<keyword evidence="10" id="KW-0926">Vacuole</keyword>
<comment type="caution">
    <text evidence="12">The sequence shown here is derived from an EMBL/GenBank/DDBJ whole genome shotgun (WGS) entry which is preliminary data.</text>
</comment>
<keyword evidence="7 10" id="KW-1133">Transmembrane helix</keyword>
<dbReference type="PANTHER" id="PTHR31503:SF14">
    <property type="entry name" value="VACUOLAR CALCIUM ION TRANSPORTER"/>
    <property type="match status" value="1"/>
</dbReference>
<dbReference type="NCBIfam" id="TIGR00378">
    <property type="entry name" value="cax"/>
    <property type="match status" value="1"/>
</dbReference>
<comment type="similarity">
    <text evidence="2 10">Belongs to the Ca(2+):cation antiporter (CaCA) (TC 2.A.19) family.</text>
</comment>
<keyword evidence="13" id="KW-1185">Reference proteome</keyword>
<dbReference type="Gene3D" id="1.20.1420.30">
    <property type="entry name" value="NCX, central ion-binding region"/>
    <property type="match status" value="2"/>
</dbReference>
<comment type="function">
    <text evidence="10">Has a role in promoting intracellular calcium ion sequestration via the exchange of calcium ions for hydrogen ions across the vacuolar membrane. Involved also in manganese ion homeostasis via its uptake into the vacuole.</text>
</comment>
<feature type="transmembrane region" description="Helical" evidence="10">
    <location>
        <begin position="402"/>
        <end position="419"/>
    </location>
</feature>
<sequence length="485" mass="53191">MASNILPGHGEGHHIHRDESTPLLPHISAHIAHEGESGRSGFHPTHFLAVLWRSSCTASKWVNILWPFVPVAIILQFFPGLPLWKFATAYIAVIPTANLLGFAGQEFARKLPKVAGILIETTFGSIVEIILFLVLLSKHKAEAENDEDGGNLIPIIQAAILGSILTNLLLCLGLCFFVGGLKQASQKFHAIVSEVGTGLLLVAAFGLLIPSAFYSALKAEVVPDIPGFKVLHEEFTEEKLQDDVLRISQATSIALIIAFFFYIWYQASSQHSIFDEVIEMDEHRDADREEDMEKPKFTMTEAIVALLVALFFVTALLIYLVEQIEHVVESGIPDQFLGLILLPLVEKAAEHLTAIDEAWDGVINVALYHCLGPSIQTALFNGPLIVLVGWAIGKPMDLNFEIFMIVLLVLSILVVGNFLRDGESNWLEGALLVVIYVIVAIACWFYPNPDVATSNGLEGSEMVNVTMSVDTLRELQKLLGAALAQ</sequence>
<dbReference type="InterPro" id="IPR044880">
    <property type="entry name" value="NCX_ion-bd_dom_sf"/>
</dbReference>
<feature type="transmembrane region" description="Helical" evidence="10">
    <location>
        <begin position="302"/>
        <end position="321"/>
    </location>
</feature>
<keyword evidence="4 10" id="KW-0109">Calcium transport</keyword>
<protein>
    <recommendedName>
        <fullName evidence="10">Vacuolar calcium ion transporter</fullName>
    </recommendedName>
</protein>
<dbReference type="FunFam" id="1.20.1420.30:FF:000027">
    <property type="entry name" value="Vacuolar calcium ion transporter"/>
    <property type="match status" value="1"/>
</dbReference>
<gene>
    <name evidence="12" type="ORF">F53441_8183</name>
</gene>
<evidence type="ECO:0000256" key="10">
    <source>
        <dbReference type="RuleBase" id="RU365028"/>
    </source>
</evidence>
<keyword evidence="6 10" id="KW-0106">Calcium</keyword>
<keyword evidence="9 10" id="KW-0472">Membrane</keyword>
<keyword evidence="10" id="KW-0050">Antiport</keyword>
<feature type="transmembrane region" description="Helical" evidence="10">
    <location>
        <begin position="247"/>
        <end position="265"/>
    </location>
</feature>
<keyword evidence="8 10" id="KW-0406">Ion transport</keyword>
<dbReference type="GO" id="GO:0006874">
    <property type="term" value="P:intracellular calcium ion homeostasis"/>
    <property type="evidence" value="ECO:0007669"/>
    <property type="project" value="TreeGrafter"/>
</dbReference>
<dbReference type="EMBL" id="JAADJG010000342">
    <property type="protein sequence ID" value="KAF4448375.1"/>
    <property type="molecule type" value="Genomic_DNA"/>
</dbReference>
<evidence type="ECO:0000256" key="2">
    <source>
        <dbReference type="ARBA" id="ARBA00008170"/>
    </source>
</evidence>